<evidence type="ECO:0000313" key="3">
    <source>
        <dbReference type="Proteomes" id="UP000015105"/>
    </source>
</evidence>
<proteinExistence type="predicted"/>
<dbReference type="Gramene" id="AET5Gv20361100.9">
    <property type="protein sequence ID" value="AET5Gv20361100.9"/>
    <property type="gene ID" value="AET5Gv20361100"/>
</dbReference>
<dbReference type="Proteomes" id="UP000015105">
    <property type="component" value="Chromosome 5D"/>
</dbReference>
<dbReference type="InterPro" id="IPR005097">
    <property type="entry name" value="Sacchrp_dh_NADP-bd"/>
</dbReference>
<reference evidence="3" key="2">
    <citation type="journal article" date="2017" name="Nat. Plants">
        <title>The Aegilops tauschii genome reveals multiple impacts of transposons.</title>
        <authorList>
            <person name="Zhao G."/>
            <person name="Zou C."/>
            <person name="Li K."/>
            <person name="Wang K."/>
            <person name="Li T."/>
            <person name="Gao L."/>
            <person name="Zhang X."/>
            <person name="Wang H."/>
            <person name="Yang Z."/>
            <person name="Liu X."/>
            <person name="Jiang W."/>
            <person name="Mao L."/>
            <person name="Kong X."/>
            <person name="Jiao Y."/>
            <person name="Jia J."/>
        </authorList>
    </citation>
    <scope>NUCLEOTIDE SEQUENCE [LARGE SCALE GENOMIC DNA]</scope>
    <source>
        <strain evidence="3">cv. AL8/78</strain>
    </source>
</reference>
<dbReference type="Gene3D" id="3.40.50.720">
    <property type="entry name" value="NAD(P)-binding Rossmann-like Domain"/>
    <property type="match status" value="1"/>
</dbReference>
<reference evidence="3" key="1">
    <citation type="journal article" date="2014" name="Science">
        <title>Ancient hybridizations among the ancestral genomes of bread wheat.</title>
        <authorList>
            <consortium name="International Wheat Genome Sequencing Consortium,"/>
            <person name="Marcussen T."/>
            <person name="Sandve S.R."/>
            <person name="Heier L."/>
            <person name="Spannagl M."/>
            <person name="Pfeifer M."/>
            <person name="Jakobsen K.S."/>
            <person name="Wulff B.B."/>
            <person name="Steuernagel B."/>
            <person name="Mayer K.F."/>
            <person name="Olsen O.A."/>
        </authorList>
    </citation>
    <scope>NUCLEOTIDE SEQUENCE [LARGE SCALE GENOMIC DNA]</scope>
    <source>
        <strain evidence="3">cv. AL8/78</strain>
    </source>
</reference>
<evidence type="ECO:0000313" key="2">
    <source>
        <dbReference type="EnsemblPlants" id="AET5Gv20361100.9"/>
    </source>
</evidence>
<dbReference type="Pfam" id="PF03435">
    <property type="entry name" value="Sacchrp_dh_NADP"/>
    <property type="match status" value="1"/>
</dbReference>
<accession>A0A453KB54</accession>
<dbReference type="PANTHER" id="PTHR43796:SF4">
    <property type="entry name" value="SACCHAROPINE DEHYDROGENASE NADP BINDING DOMAIN-CONTAINING PROTEIN"/>
    <property type="match status" value="1"/>
</dbReference>
<feature type="domain" description="Saccharopine dehydrogenase NADP binding" evidence="1">
    <location>
        <begin position="54"/>
        <end position="177"/>
    </location>
</feature>
<reference evidence="2" key="3">
    <citation type="journal article" date="2017" name="Nature">
        <title>Genome sequence of the progenitor of the wheat D genome Aegilops tauschii.</title>
        <authorList>
            <person name="Luo M.C."/>
            <person name="Gu Y.Q."/>
            <person name="Puiu D."/>
            <person name="Wang H."/>
            <person name="Twardziok S.O."/>
            <person name="Deal K.R."/>
            <person name="Huo N."/>
            <person name="Zhu T."/>
            <person name="Wang L."/>
            <person name="Wang Y."/>
            <person name="McGuire P.E."/>
            <person name="Liu S."/>
            <person name="Long H."/>
            <person name="Ramasamy R.K."/>
            <person name="Rodriguez J.C."/>
            <person name="Van S.L."/>
            <person name="Yuan L."/>
            <person name="Wang Z."/>
            <person name="Xia Z."/>
            <person name="Xiao L."/>
            <person name="Anderson O.D."/>
            <person name="Ouyang S."/>
            <person name="Liang Y."/>
            <person name="Zimin A.V."/>
            <person name="Pertea G."/>
            <person name="Qi P."/>
            <person name="Bennetzen J.L."/>
            <person name="Dai X."/>
            <person name="Dawson M.W."/>
            <person name="Muller H.G."/>
            <person name="Kugler K."/>
            <person name="Rivarola-Duarte L."/>
            <person name="Spannagl M."/>
            <person name="Mayer K.F.X."/>
            <person name="Lu F.H."/>
            <person name="Bevan M.W."/>
            <person name="Leroy P."/>
            <person name="Li P."/>
            <person name="You F.M."/>
            <person name="Sun Q."/>
            <person name="Liu Z."/>
            <person name="Lyons E."/>
            <person name="Wicker T."/>
            <person name="Salzberg S.L."/>
            <person name="Devos K.M."/>
            <person name="Dvorak J."/>
        </authorList>
    </citation>
    <scope>NUCLEOTIDE SEQUENCE [LARGE SCALE GENOMIC DNA]</scope>
    <source>
        <strain evidence="2">cv. AL8/78</strain>
    </source>
</reference>
<dbReference type="SUPFAM" id="SSF51735">
    <property type="entry name" value="NAD(P)-binding Rossmann-fold domains"/>
    <property type="match status" value="1"/>
</dbReference>
<evidence type="ECO:0000259" key="1">
    <source>
        <dbReference type="Pfam" id="PF03435"/>
    </source>
</evidence>
<name>A0A453KB54_AEGTS</name>
<protein>
    <recommendedName>
        <fullName evidence="1">Saccharopine dehydrogenase NADP binding domain-containing protein</fullName>
    </recommendedName>
</protein>
<organism evidence="2 3">
    <name type="scientific">Aegilops tauschii subsp. strangulata</name>
    <name type="common">Goatgrass</name>
    <dbReference type="NCBI Taxonomy" id="200361"/>
    <lineage>
        <taxon>Eukaryota</taxon>
        <taxon>Viridiplantae</taxon>
        <taxon>Streptophyta</taxon>
        <taxon>Embryophyta</taxon>
        <taxon>Tracheophyta</taxon>
        <taxon>Spermatophyta</taxon>
        <taxon>Magnoliopsida</taxon>
        <taxon>Liliopsida</taxon>
        <taxon>Poales</taxon>
        <taxon>Poaceae</taxon>
        <taxon>BOP clade</taxon>
        <taxon>Pooideae</taxon>
        <taxon>Triticodae</taxon>
        <taxon>Triticeae</taxon>
        <taxon>Triticinae</taxon>
        <taxon>Aegilops</taxon>
    </lineage>
</organism>
<dbReference type="EnsemblPlants" id="AET5Gv20361100.9">
    <property type="protein sequence ID" value="AET5Gv20361100.9"/>
    <property type="gene ID" value="AET5Gv20361100"/>
</dbReference>
<dbReference type="PANTHER" id="PTHR43796">
    <property type="entry name" value="CARBOXYNORSPERMIDINE SYNTHASE"/>
    <property type="match status" value="1"/>
</dbReference>
<dbReference type="AlphaFoldDB" id="A0A453KB54"/>
<reference evidence="2" key="4">
    <citation type="submission" date="2019-03" db="UniProtKB">
        <authorList>
            <consortium name="EnsemblPlants"/>
        </authorList>
    </citation>
    <scope>IDENTIFICATION</scope>
</reference>
<sequence>WHGWLRPPRVNPVQCSSMAAMVRACMPLRTPPAAASSAATAPAAPSKPRSSARVLVLGGTGRVGGSTATALSKLRPDLNILIGGRNREKGMPLVSKLGQRSEFIHVDIRNSSRLKEVLEGVDLVVHAAGPFQRDDKCTVLQAATFTKTRYTDICDGVDYSWRAKSFHEQAKASGVPALITAGISPGVSNVMAAELVRTAKGESGGEPETLRFFYYIAGTGGAGPTTLGTSLLLLGEDVIAYDKGSEIKLKPYSGARNIDFGKGIGKKYVYLMNLPEVKSTHKNLGLPTVHALFGSDPFIWNWGMETFANFLPSDLLRDKNVTLKFAECVDPFIRVIDGIVGERVAMRIDLESSNGHTTTGLFAHNNLSVSVGYAAAAFALAVLEGSTKPGVWFPEEPEGIAIDARKLLLRRASRGVTNFTMNKNSGMIEC</sequence>
<keyword evidence="3" id="KW-1185">Reference proteome</keyword>
<reference evidence="2" key="5">
    <citation type="journal article" date="2021" name="G3 (Bethesda)">
        <title>Aegilops tauschii genome assembly Aet v5.0 features greater sequence contiguity and improved annotation.</title>
        <authorList>
            <person name="Wang L."/>
            <person name="Zhu T."/>
            <person name="Rodriguez J.C."/>
            <person name="Deal K.R."/>
            <person name="Dubcovsky J."/>
            <person name="McGuire P.E."/>
            <person name="Lux T."/>
            <person name="Spannagl M."/>
            <person name="Mayer K.F.X."/>
            <person name="Baldrich P."/>
            <person name="Meyers B.C."/>
            <person name="Huo N."/>
            <person name="Gu Y.Q."/>
            <person name="Zhou H."/>
            <person name="Devos K.M."/>
            <person name="Bennetzen J.L."/>
            <person name="Unver T."/>
            <person name="Budak H."/>
            <person name="Gulick P.J."/>
            <person name="Galiba G."/>
            <person name="Kalapos B."/>
            <person name="Nelson D.R."/>
            <person name="Li P."/>
            <person name="You F.M."/>
            <person name="Luo M.C."/>
            <person name="Dvorak J."/>
        </authorList>
    </citation>
    <scope>NUCLEOTIDE SEQUENCE [LARGE SCALE GENOMIC DNA]</scope>
    <source>
        <strain evidence="2">cv. AL8/78</strain>
    </source>
</reference>
<dbReference type="InterPro" id="IPR036291">
    <property type="entry name" value="NAD(P)-bd_dom_sf"/>
</dbReference>